<dbReference type="AlphaFoldDB" id="X1GFB5"/>
<name>X1GFB5_9ZZZZ</name>
<evidence type="ECO:0000313" key="1">
    <source>
        <dbReference type="EMBL" id="GAH56581.1"/>
    </source>
</evidence>
<proteinExistence type="predicted"/>
<comment type="caution">
    <text evidence="1">The sequence shown here is derived from an EMBL/GenBank/DDBJ whole genome shotgun (WGS) entry which is preliminary data.</text>
</comment>
<sequence>KNWLAHHVIFETEARDYLEKMGYTQGHIDLYIEDWAGGPERYEEWRKEQIEIEKRLRE</sequence>
<accession>X1GFB5</accession>
<feature type="non-terminal residue" evidence="1">
    <location>
        <position position="1"/>
    </location>
</feature>
<organism evidence="1">
    <name type="scientific">marine sediment metagenome</name>
    <dbReference type="NCBI Taxonomy" id="412755"/>
    <lineage>
        <taxon>unclassified sequences</taxon>
        <taxon>metagenomes</taxon>
        <taxon>ecological metagenomes</taxon>
    </lineage>
</organism>
<reference evidence="1" key="1">
    <citation type="journal article" date="2014" name="Front. Microbiol.">
        <title>High frequency of phylogenetically diverse reductive dehalogenase-homologous genes in deep subseafloor sedimentary metagenomes.</title>
        <authorList>
            <person name="Kawai M."/>
            <person name="Futagami T."/>
            <person name="Toyoda A."/>
            <person name="Takaki Y."/>
            <person name="Nishi S."/>
            <person name="Hori S."/>
            <person name="Arai W."/>
            <person name="Tsubouchi T."/>
            <person name="Morono Y."/>
            <person name="Uchiyama I."/>
            <person name="Ito T."/>
            <person name="Fujiyama A."/>
            <person name="Inagaki F."/>
            <person name="Takami H."/>
        </authorList>
    </citation>
    <scope>NUCLEOTIDE SEQUENCE</scope>
    <source>
        <strain evidence="1">Expedition CK06-06</strain>
    </source>
</reference>
<gene>
    <name evidence="1" type="ORF">S03H2_32526</name>
</gene>
<protein>
    <submittedName>
        <fullName evidence="1">Uncharacterized protein</fullName>
    </submittedName>
</protein>
<dbReference type="EMBL" id="BARU01019763">
    <property type="protein sequence ID" value="GAH56581.1"/>
    <property type="molecule type" value="Genomic_DNA"/>
</dbReference>